<accession>A0A7R9BHQ4</accession>
<name>A0A7R9BHQ4_9CRUS</name>
<evidence type="ECO:0000313" key="6">
    <source>
        <dbReference type="Proteomes" id="UP000678499"/>
    </source>
</evidence>
<reference evidence="5" key="1">
    <citation type="submission" date="2020-11" db="EMBL/GenBank/DDBJ databases">
        <authorList>
            <person name="Tran Van P."/>
        </authorList>
    </citation>
    <scope>NUCLEOTIDE SEQUENCE</scope>
</reference>
<evidence type="ECO:0000313" key="5">
    <source>
        <dbReference type="EMBL" id="CAD7273959.1"/>
    </source>
</evidence>
<dbReference type="EMBL" id="CAJPEX010000192">
    <property type="protein sequence ID" value="CAG0914111.1"/>
    <property type="molecule type" value="Genomic_DNA"/>
</dbReference>
<evidence type="ECO:0000256" key="1">
    <source>
        <dbReference type="ARBA" id="ARBA00008861"/>
    </source>
</evidence>
<dbReference type="OrthoDB" id="19923at2759"/>
<dbReference type="EMBL" id="OA882229">
    <property type="protein sequence ID" value="CAD7273959.1"/>
    <property type="molecule type" value="Genomic_DNA"/>
</dbReference>
<comment type="similarity">
    <text evidence="1 3">Belongs to the gamma-glutamylcyclotransferase family.</text>
</comment>
<dbReference type="InterPro" id="IPR039126">
    <property type="entry name" value="GGACT"/>
</dbReference>
<protein>
    <recommendedName>
        <fullName evidence="3">Gamma-glutamylcyclotransferase family protein</fullName>
    </recommendedName>
</protein>
<evidence type="ECO:0000256" key="3">
    <source>
        <dbReference type="RuleBase" id="RU367036"/>
    </source>
</evidence>
<dbReference type="PANTHER" id="PTHR12510">
    <property type="entry name" value="TROPONIN C-AKIN-1 PROTEIN"/>
    <property type="match status" value="1"/>
</dbReference>
<dbReference type="SUPFAM" id="SSF110857">
    <property type="entry name" value="Gamma-glutamyl cyclotransferase-like"/>
    <property type="match status" value="1"/>
</dbReference>
<feature type="active site" description="Proton acceptor" evidence="2">
    <location>
        <position position="111"/>
    </location>
</feature>
<dbReference type="PANTHER" id="PTHR12510:SF4">
    <property type="entry name" value="GAMMA-GLUTAMYLAMINECYCLOTRANSFERASE"/>
    <property type="match status" value="1"/>
</dbReference>
<dbReference type="Pfam" id="PF06094">
    <property type="entry name" value="GGACT"/>
    <property type="match status" value="1"/>
</dbReference>
<organism evidence="5">
    <name type="scientific">Notodromas monacha</name>
    <dbReference type="NCBI Taxonomy" id="399045"/>
    <lineage>
        <taxon>Eukaryota</taxon>
        <taxon>Metazoa</taxon>
        <taxon>Ecdysozoa</taxon>
        <taxon>Arthropoda</taxon>
        <taxon>Crustacea</taxon>
        <taxon>Oligostraca</taxon>
        <taxon>Ostracoda</taxon>
        <taxon>Podocopa</taxon>
        <taxon>Podocopida</taxon>
        <taxon>Cypridocopina</taxon>
        <taxon>Cypridoidea</taxon>
        <taxon>Cyprididae</taxon>
        <taxon>Notodromas</taxon>
    </lineage>
</organism>
<dbReference type="GO" id="GO:0005829">
    <property type="term" value="C:cytosol"/>
    <property type="evidence" value="ECO:0007669"/>
    <property type="project" value="TreeGrafter"/>
</dbReference>
<dbReference type="Proteomes" id="UP000678499">
    <property type="component" value="Unassembled WGS sequence"/>
</dbReference>
<dbReference type="AlphaFoldDB" id="A0A7R9BHQ4"/>
<dbReference type="InterPro" id="IPR013024">
    <property type="entry name" value="GGCT-like"/>
</dbReference>
<dbReference type="Gene3D" id="3.10.490.10">
    <property type="entry name" value="Gamma-glutamyl cyclotransferase-like"/>
    <property type="match status" value="1"/>
</dbReference>
<dbReference type="InterPro" id="IPR009288">
    <property type="entry name" value="AIG2-like_dom"/>
</dbReference>
<dbReference type="GO" id="GO:0061929">
    <property type="term" value="F:gamma-glutamylaminecyclotransferase activity"/>
    <property type="evidence" value="ECO:0007669"/>
    <property type="project" value="InterPro"/>
</dbReference>
<dbReference type="InterPro" id="IPR036568">
    <property type="entry name" value="GGCT-like_sf"/>
</dbReference>
<dbReference type="CDD" id="cd06661">
    <property type="entry name" value="GGCT_like"/>
    <property type="match status" value="1"/>
</dbReference>
<sequence>MCMARMVRITVHTEDRLSYCSSAENESSSAMFVFVYGTLKTGEPNHHWMTNDKEGLCVFVKGGKTKTSFPLIIASKYNIPFLLDVPGNGHRVRGEIYEIDQKRLKYLDILEDYPVFYSRREELIDSDDGVARKCWTYFLSKHKPELLRLPFLETYSSAGDHGLEYVTRYSRTLKNYNVREDVQLS</sequence>
<evidence type="ECO:0000259" key="4">
    <source>
        <dbReference type="Pfam" id="PF06094"/>
    </source>
</evidence>
<proteinExistence type="inferred from homology"/>
<evidence type="ECO:0000256" key="2">
    <source>
        <dbReference type="PIRSR" id="PIRSR639126-1"/>
    </source>
</evidence>
<keyword evidence="6" id="KW-1185">Reference proteome</keyword>
<gene>
    <name evidence="5" type="ORF">NMOB1V02_LOCUS1821</name>
</gene>
<feature type="domain" description="Gamma-glutamylcyclotransferase AIG2-like" evidence="4">
    <location>
        <begin position="33"/>
        <end position="146"/>
    </location>
</feature>